<dbReference type="PROSITE" id="PS51186">
    <property type="entry name" value="GNAT"/>
    <property type="match status" value="1"/>
</dbReference>
<dbReference type="Proteomes" id="UP000198393">
    <property type="component" value="Unassembled WGS sequence"/>
</dbReference>
<keyword evidence="4" id="KW-1185">Reference proteome</keyword>
<dbReference type="SUPFAM" id="SSF55729">
    <property type="entry name" value="Acyl-CoA N-acyltransferases (Nat)"/>
    <property type="match status" value="1"/>
</dbReference>
<dbReference type="OrthoDB" id="1431064at2"/>
<accession>A0A239IG70</accession>
<dbReference type="CDD" id="cd04301">
    <property type="entry name" value="NAT_SF"/>
    <property type="match status" value="1"/>
</dbReference>
<dbReference type="GO" id="GO:0008080">
    <property type="term" value="F:N-acetyltransferase activity"/>
    <property type="evidence" value="ECO:0007669"/>
    <property type="project" value="InterPro"/>
</dbReference>
<dbReference type="RefSeq" id="WP_089356392.1">
    <property type="nucleotide sequence ID" value="NZ_FZPD01000003.1"/>
</dbReference>
<dbReference type="InterPro" id="IPR000182">
    <property type="entry name" value="GNAT_dom"/>
</dbReference>
<gene>
    <name evidence="3" type="ORF">SAMN05421640_1646</name>
</gene>
<dbReference type="InterPro" id="IPR050769">
    <property type="entry name" value="NAT_camello-type"/>
</dbReference>
<dbReference type="PANTHER" id="PTHR13947:SF37">
    <property type="entry name" value="LD18367P"/>
    <property type="match status" value="1"/>
</dbReference>
<evidence type="ECO:0000313" key="3">
    <source>
        <dbReference type="EMBL" id="SNS92412.1"/>
    </source>
</evidence>
<name>A0A239IG70_EKHLU</name>
<dbReference type="EMBL" id="FZPD01000003">
    <property type="protein sequence ID" value="SNS92412.1"/>
    <property type="molecule type" value="Genomic_DNA"/>
</dbReference>
<evidence type="ECO:0000259" key="2">
    <source>
        <dbReference type="PROSITE" id="PS51186"/>
    </source>
</evidence>
<sequence length="151" mass="17106">MIEIVNYLPKHARAFKELNEAWINQYFEMEESDRNMLDDPQGYIIEKGGAILIATLNDKTVGTCALVKMKEKTYELAKMAVSPKAQGQKIGWKIGLATIEKARDLGADTIYLETNSVLKPAINLYYKLGFKDTEGYCSPYARCNVQMELKL</sequence>
<dbReference type="AlphaFoldDB" id="A0A239IG70"/>
<dbReference type="InterPro" id="IPR016181">
    <property type="entry name" value="Acyl_CoA_acyltransferase"/>
</dbReference>
<reference evidence="3 4" key="1">
    <citation type="submission" date="2017-06" db="EMBL/GenBank/DDBJ databases">
        <authorList>
            <person name="Kim H.J."/>
            <person name="Triplett B.A."/>
        </authorList>
    </citation>
    <scope>NUCLEOTIDE SEQUENCE [LARGE SCALE GENOMIC DNA]</scope>
    <source>
        <strain evidence="3 4">DSM 19307</strain>
    </source>
</reference>
<organism evidence="3 4">
    <name type="scientific">Ekhidna lutea</name>
    <dbReference type="NCBI Taxonomy" id="447679"/>
    <lineage>
        <taxon>Bacteria</taxon>
        <taxon>Pseudomonadati</taxon>
        <taxon>Bacteroidota</taxon>
        <taxon>Cytophagia</taxon>
        <taxon>Cytophagales</taxon>
        <taxon>Reichenbachiellaceae</taxon>
        <taxon>Ekhidna</taxon>
    </lineage>
</organism>
<keyword evidence="1 3" id="KW-0808">Transferase</keyword>
<dbReference type="Pfam" id="PF00583">
    <property type="entry name" value="Acetyltransf_1"/>
    <property type="match status" value="1"/>
</dbReference>
<evidence type="ECO:0000256" key="1">
    <source>
        <dbReference type="ARBA" id="ARBA00022679"/>
    </source>
</evidence>
<proteinExistence type="predicted"/>
<evidence type="ECO:0000313" key="4">
    <source>
        <dbReference type="Proteomes" id="UP000198393"/>
    </source>
</evidence>
<protein>
    <submittedName>
        <fullName evidence="3">Acetyltransferase (GNAT) family protein</fullName>
    </submittedName>
</protein>
<dbReference type="Gene3D" id="3.40.630.30">
    <property type="match status" value="1"/>
</dbReference>
<dbReference type="PANTHER" id="PTHR13947">
    <property type="entry name" value="GNAT FAMILY N-ACETYLTRANSFERASE"/>
    <property type="match status" value="1"/>
</dbReference>
<feature type="domain" description="N-acetyltransferase" evidence="2">
    <location>
        <begin position="2"/>
        <end position="151"/>
    </location>
</feature>